<reference evidence="3 4" key="1">
    <citation type="submission" date="2019-09" db="EMBL/GenBank/DDBJ databases">
        <authorList>
            <person name="Ou C."/>
        </authorList>
    </citation>
    <scope>NUCLEOTIDE SEQUENCE [LARGE SCALE GENOMIC DNA]</scope>
    <source>
        <strain evidence="3">S2</strain>
        <tissue evidence="3">Leaf</tissue>
    </source>
</reference>
<evidence type="ECO:0000313" key="4">
    <source>
        <dbReference type="Proteomes" id="UP000327157"/>
    </source>
</evidence>
<sequence length="279" mass="30696">MEPSTLKLVMVQGLRKGETFKFVLGSRVGIARVVRGNNLSIKDSDISSKHFSIDSKSGKWVLRDLDSSNRTILNGSDMPPNTLVDLTNDDDINIGEYTSVEVRIAGYEESRRGRRGRLAKECEEISKVERANVKEIEIAGKRGKGRLPRARVLKTEAMKEKLVEENLAQQVSTRQTRSSRIEELGKIPSTAKTSTISDAGGGDGLFSIPQPSYQSGQSSNPIAAPRFLGEGKRLGFLGMRKGLVVGVGIKEGERCRWVRGGGGGRVEPWRGWRGWRGVE</sequence>
<evidence type="ECO:0000313" key="3">
    <source>
        <dbReference type="EMBL" id="KAB2608155.1"/>
    </source>
</evidence>
<proteinExistence type="predicted"/>
<dbReference type="InterPro" id="IPR050923">
    <property type="entry name" value="Cell_Proc_Reg/RNA_Proc"/>
</dbReference>
<dbReference type="Pfam" id="PF00498">
    <property type="entry name" value="FHA"/>
    <property type="match status" value="1"/>
</dbReference>
<feature type="compositionally biased region" description="Polar residues" evidence="1">
    <location>
        <begin position="209"/>
        <end position="221"/>
    </location>
</feature>
<reference evidence="4" key="2">
    <citation type="submission" date="2019-10" db="EMBL/GenBank/DDBJ databases">
        <title>A de novo genome assembly of a pear dwarfing rootstock.</title>
        <authorList>
            <person name="Wang F."/>
            <person name="Wang J."/>
            <person name="Li S."/>
            <person name="Zhang Y."/>
            <person name="Fang M."/>
            <person name="Ma L."/>
            <person name="Zhao Y."/>
            <person name="Jiang S."/>
        </authorList>
    </citation>
    <scope>NUCLEOTIDE SEQUENCE [LARGE SCALE GENOMIC DNA]</scope>
</reference>
<feature type="region of interest" description="Disordered" evidence="1">
    <location>
        <begin position="169"/>
        <end position="221"/>
    </location>
</feature>
<feature type="domain" description="FHA" evidence="2">
    <location>
        <begin position="28"/>
        <end position="78"/>
    </location>
</feature>
<accession>A0A5N5FYD8</accession>
<dbReference type="InterPro" id="IPR008984">
    <property type="entry name" value="SMAD_FHA_dom_sf"/>
</dbReference>
<evidence type="ECO:0000256" key="1">
    <source>
        <dbReference type="SAM" id="MobiDB-lite"/>
    </source>
</evidence>
<evidence type="ECO:0000259" key="2">
    <source>
        <dbReference type="PROSITE" id="PS50006"/>
    </source>
</evidence>
<dbReference type="Gene3D" id="2.60.200.20">
    <property type="match status" value="1"/>
</dbReference>
<dbReference type="SMART" id="SM00240">
    <property type="entry name" value="FHA"/>
    <property type="match status" value="1"/>
</dbReference>
<dbReference type="PROSITE" id="PS50006">
    <property type="entry name" value="FHA_DOMAIN"/>
    <property type="match status" value="1"/>
</dbReference>
<dbReference type="AlphaFoldDB" id="A0A5N5FYD8"/>
<dbReference type="PANTHER" id="PTHR23308">
    <property type="entry name" value="NUCLEAR INHIBITOR OF PROTEIN PHOSPHATASE-1"/>
    <property type="match status" value="1"/>
</dbReference>
<dbReference type="SUPFAM" id="SSF49879">
    <property type="entry name" value="SMAD/FHA domain"/>
    <property type="match status" value="1"/>
</dbReference>
<reference evidence="3 4" key="3">
    <citation type="submission" date="2019-11" db="EMBL/GenBank/DDBJ databases">
        <title>A de novo genome assembly of a pear dwarfing rootstock.</title>
        <authorList>
            <person name="Wang F."/>
            <person name="Wang J."/>
            <person name="Li S."/>
            <person name="Zhang Y."/>
            <person name="Fang M."/>
            <person name="Ma L."/>
            <person name="Zhao Y."/>
            <person name="Jiang S."/>
        </authorList>
    </citation>
    <scope>NUCLEOTIDE SEQUENCE [LARGE SCALE GENOMIC DNA]</scope>
    <source>
        <strain evidence="3">S2</strain>
        <tissue evidence="3">Leaf</tissue>
    </source>
</reference>
<name>A0A5N5FYD8_9ROSA</name>
<gene>
    <name evidence="3" type="ORF">D8674_011323</name>
</gene>
<protein>
    <submittedName>
        <fullName evidence="3">FHA domain-containing protein</fullName>
    </submittedName>
</protein>
<dbReference type="Proteomes" id="UP000327157">
    <property type="component" value="Chromosome 14"/>
</dbReference>
<dbReference type="EMBL" id="SMOL01000553">
    <property type="protein sequence ID" value="KAB2608155.1"/>
    <property type="molecule type" value="Genomic_DNA"/>
</dbReference>
<organism evidence="3 4">
    <name type="scientific">Pyrus ussuriensis x Pyrus communis</name>
    <dbReference type="NCBI Taxonomy" id="2448454"/>
    <lineage>
        <taxon>Eukaryota</taxon>
        <taxon>Viridiplantae</taxon>
        <taxon>Streptophyta</taxon>
        <taxon>Embryophyta</taxon>
        <taxon>Tracheophyta</taxon>
        <taxon>Spermatophyta</taxon>
        <taxon>Magnoliopsida</taxon>
        <taxon>eudicotyledons</taxon>
        <taxon>Gunneridae</taxon>
        <taxon>Pentapetalae</taxon>
        <taxon>rosids</taxon>
        <taxon>fabids</taxon>
        <taxon>Rosales</taxon>
        <taxon>Rosaceae</taxon>
        <taxon>Amygdaloideae</taxon>
        <taxon>Maleae</taxon>
        <taxon>Pyrus</taxon>
    </lineage>
</organism>
<comment type="caution">
    <text evidence="3">The sequence shown here is derived from an EMBL/GenBank/DDBJ whole genome shotgun (WGS) entry which is preliminary data.</text>
</comment>
<feature type="compositionally biased region" description="Polar residues" evidence="1">
    <location>
        <begin position="169"/>
        <end position="178"/>
    </location>
</feature>
<dbReference type="OrthoDB" id="687730at2759"/>
<dbReference type="InterPro" id="IPR000253">
    <property type="entry name" value="FHA_dom"/>
</dbReference>
<keyword evidence="4" id="KW-1185">Reference proteome</keyword>